<comment type="similarity">
    <text evidence="1">Belongs to the ETF alpha-subunit/FixB family.</text>
</comment>
<dbReference type="GO" id="GO:0009055">
    <property type="term" value="F:electron transfer activity"/>
    <property type="evidence" value="ECO:0007669"/>
    <property type="project" value="InterPro"/>
</dbReference>
<dbReference type="GO" id="GO:0050660">
    <property type="term" value="F:flavin adenine dinucleotide binding"/>
    <property type="evidence" value="ECO:0007669"/>
    <property type="project" value="InterPro"/>
</dbReference>
<organism evidence="3">
    <name type="scientific">marine sediment metagenome</name>
    <dbReference type="NCBI Taxonomy" id="412755"/>
    <lineage>
        <taxon>unclassified sequences</taxon>
        <taxon>metagenomes</taxon>
        <taxon>ecological metagenomes</taxon>
    </lineage>
</organism>
<dbReference type="SUPFAM" id="SSF54862">
    <property type="entry name" value="4Fe-4S ferredoxins"/>
    <property type="match status" value="1"/>
</dbReference>
<dbReference type="Gene3D" id="3.30.70.20">
    <property type="match status" value="1"/>
</dbReference>
<dbReference type="InterPro" id="IPR017896">
    <property type="entry name" value="4Fe4S_Fe-S-bd"/>
</dbReference>
<dbReference type="PROSITE" id="PS51379">
    <property type="entry name" value="4FE4S_FER_2"/>
    <property type="match status" value="2"/>
</dbReference>
<dbReference type="PANTHER" id="PTHR43153">
    <property type="entry name" value="ELECTRON TRANSFER FLAVOPROTEIN ALPHA"/>
    <property type="match status" value="1"/>
</dbReference>
<dbReference type="PROSITE" id="PS00198">
    <property type="entry name" value="4FE4S_FER_1"/>
    <property type="match status" value="1"/>
</dbReference>
<dbReference type="InterPro" id="IPR014729">
    <property type="entry name" value="Rossmann-like_a/b/a_fold"/>
</dbReference>
<name>X1AQB7_9ZZZZ</name>
<dbReference type="PANTHER" id="PTHR43153:SF1">
    <property type="entry name" value="ELECTRON TRANSFER FLAVOPROTEIN SUBUNIT ALPHA, MITOCHONDRIAL"/>
    <property type="match status" value="1"/>
</dbReference>
<sequence length="243" mass="26986">MAIYINRDLCSGCGLCVEICPFNGVKLDEEDIAILLDACNECGACIDECPVEAISIELIKEGVIDISKYSGIWTFAEQRDGKLTRVAKQLVGKARQLADILGVRVESVLLGHNIAELAQELIQCGADNVYLIDHPMLENYQTDLYTKAIYDLTMEKKPEIFIFGATHMGRDLAPRLAQRIQTGLTADCTELTVDETERHLLQTRPAFGGNIMATITCKNHRPQMATVRPGVFREPEKDLSREG</sequence>
<dbReference type="AlphaFoldDB" id="X1AQB7"/>
<dbReference type="InterPro" id="IPR033947">
    <property type="entry name" value="ETF_alpha_N"/>
</dbReference>
<dbReference type="InterPro" id="IPR001308">
    <property type="entry name" value="ETF_a/FixB"/>
</dbReference>
<dbReference type="EMBL" id="BART01003043">
    <property type="protein sequence ID" value="GAG71557.1"/>
    <property type="molecule type" value="Genomic_DNA"/>
</dbReference>
<dbReference type="InterPro" id="IPR017900">
    <property type="entry name" value="4Fe4S_Fe_S_CS"/>
</dbReference>
<dbReference type="Gene3D" id="3.40.50.620">
    <property type="entry name" value="HUPs"/>
    <property type="match status" value="1"/>
</dbReference>
<reference evidence="3" key="1">
    <citation type="journal article" date="2014" name="Front. Microbiol.">
        <title>High frequency of phylogenetically diverse reductive dehalogenase-homologous genes in deep subseafloor sedimentary metagenomes.</title>
        <authorList>
            <person name="Kawai M."/>
            <person name="Futagami T."/>
            <person name="Toyoda A."/>
            <person name="Takaki Y."/>
            <person name="Nishi S."/>
            <person name="Hori S."/>
            <person name="Arai W."/>
            <person name="Tsubouchi T."/>
            <person name="Morono Y."/>
            <person name="Uchiyama I."/>
            <person name="Ito T."/>
            <person name="Fujiyama A."/>
            <person name="Inagaki F."/>
            <person name="Takami H."/>
        </authorList>
    </citation>
    <scope>NUCLEOTIDE SEQUENCE</scope>
    <source>
        <strain evidence="3">Expedition CK06-06</strain>
    </source>
</reference>
<proteinExistence type="inferred from homology"/>
<evidence type="ECO:0000313" key="3">
    <source>
        <dbReference type="EMBL" id="GAG71557.1"/>
    </source>
</evidence>
<feature type="domain" description="4Fe-4S ferredoxin-type" evidence="2">
    <location>
        <begin position="32"/>
        <end position="59"/>
    </location>
</feature>
<evidence type="ECO:0000259" key="2">
    <source>
        <dbReference type="PROSITE" id="PS51379"/>
    </source>
</evidence>
<feature type="domain" description="4Fe-4S ferredoxin-type" evidence="2">
    <location>
        <begin position="1"/>
        <end position="30"/>
    </location>
</feature>
<dbReference type="InterPro" id="IPR014730">
    <property type="entry name" value="ETF_a/b_N"/>
</dbReference>
<dbReference type="CDD" id="cd01715">
    <property type="entry name" value="ETF_alpha"/>
    <property type="match status" value="1"/>
</dbReference>
<dbReference type="SUPFAM" id="SSF52402">
    <property type="entry name" value="Adenine nucleotide alpha hydrolases-like"/>
    <property type="match status" value="1"/>
</dbReference>
<dbReference type="Pfam" id="PF01012">
    <property type="entry name" value="ETF"/>
    <property type="match status" value="1"/>
</dbReference>
<accession>X1AQB7</accession>
<dbReference type="SMART" id="SM00893">
    <property type="entry name" value="ETF"/>
    <property type="match status" value="1"/>
</dbReference>
<dbReference type="GO" id="GO:0033539">
    <property type="term" value="P:fatty acid beta-oxidation using acyl-CoA dehydrogenase"/>
    <property type="evidence" value="ECO:0007669"/>
    <property type="project" value="TreeGrafter"/>
</dbReference>
<feature type="non-terminal residue" evidence="3">
    <location>
        <position position="243"/>
    </location>
</feature>
<protein>
    <recommendedName>
        <fullName evidence="2">4Fe-4S ferredoxin-type domain-containing protein</fullName>
    </recommendedName>
</protein>
<dbReference type="Pfam" id="PF13237">
    <property type="entry name" value="Fer4_10"/>
    <property type="match status" value="1"/>
</dbReference>
<evidence type="ECO:0000256" key="1">
    <source>
        <dbReference type="ARBA" id="ARBA00005817"/>
    </source>
</evidence>
<comment type="caution">
    <text evidence="3">The sequence shown here is derived from an EMBL/GenBank/DDBJ whole genome shotgun (WGS) entry which is preliminary data.</text>
</comment>
<gene>
    <name evidence="3" type="ORF">S01H4_08731</name>
</gene>